<dbReference type="Proteomes" id="UP000242881">
    <property type="component" value="Unassembled WGS sequence"/>
</dbReference>
<feature type="transmembrane region" description="Helical" evidence="1">
    <location>
        <begin position="312"/>
        <end position="330"/>
    </location>
</feature>
<protein>
    <submittedName>
        <fullName evidence="2">Uncharacterized protein</fullName>
    </submittedName>
</protein>
<keyword evidence="1" id="KW-0472">Membrane</keyword>
<dbReference type="EMBL" id="PNIN01000041">
    <property type="protein sequence ID" value="PMP71445.1"/>
    <property type="molecule type" value="Genomic_DNA"/>
</dbReference>
<sequence>MKRDIFDDIEELSFKDFVEMDISTFYDYIGHIMVDLNFSFHRSIRDVGDYRRIEVWKHTKNLDDYALVWVEIVKPGNDVTRDVSYDVLRTMNDLNILKLFFFTNGGIDESSRDVLDDKGHFIFTPDNIIETLIAIKKKSELVVKPKIKRKKPKTPSGFVLIKNFLKENKPKEIKTVVPIKLIPEFRDKLIAQFEQIFELIKTIEDISNIDSEIRKKLKAYQFALLTDLLNVASLEFEDPFGWMKDDFFYMIQNLVLYIGALVEYELEEDMNHYLEEFNKRKNNLYKFEEIIEEIRKKDIERIEIAIKQLKKLSKIVIIVSIVALIVVFFMK</sequence>
<proteinExistence type="predicted"/>
<reference evidence="2 3" key="1">
    <citation type="submission" date="2018-01" db="EMBL/GenBank/DDBJ databases">
        <title>Metagenomic assembled genomes from two thermal pools in the Uzon Caldera, Kamchatka, Russia.</title>
        <authorList>
            <person name="Wilkins L."/>
            <person name="Ettinger C."/>
        </authorList>
    </citation>
    <scope>NUCLEOTIDE SEQUENCE [LARGE SCALE GENOMIC DNA]</scope>
    <source>
        <strain evidence="2">ZAV-05</strain>
    </source>
</reference>
<keyword evidence="1" id="KW-1133">Transmembrane helix</keyword>
<evidence type="ECO:0000313" key="3">
    <source>
        <dbReference type="Proteomes" id="UP000242881"/>
    </source>
</evidence>
<keyword evidence="1" id="KW-0812">Transmembrane</keyword>
<dbReference type="AlphaFoldDB" id="A0A2J6WM66"/>
<evidence type="ECO:0000313" key="2">
    <source>
        <dbReference type="EMBL" id="PMP71445.1"/>
    </source>
</evidence>
<comment type="caution">
    <text evidence="2">The sequence shown here is derived from an EMBL/GenBank/DDBJ whole genome shotgun (WGS) entry which is preliminary data.</text>
</comment>
<gene>
    <name evidence="2" type="ORF">C0187_04145</name>
</gene>
<evidence type="ECO:0000256" key="1">
    <source>
        <dbReference type="SAM" id="Phobius"/>
    </source>
</evidence>
<accession>A0A2J6WM66</accession>
<name>A0A2J6WM66_9BACT</name>
<organism evidence="2 3">
    <name type="scientific">Calditerrivibrio nitroreducens</name>
    <dbReference type="NCBI Taxonomy" id="477976"/>
    <lineage>
        <taxon>Bacteria</taxon>
        <taxon>Pseudomonadati</taxon>
        <taxon>Deferribacterota</taxon>
        <taxon>Deferribacteres</taxon>
        <taxon>Deferribacterales</taxon>
        <taxon>Calditerrivibrionaceae</taxon>
    </lineage>
</organism>